<dbReference type="Gene3D" id="4.10.60.10">
    <property type="entry name" value="Zinc finger, CCHC-type"/>
    <property type="match status" value="1"/>
</dbReference>
<evidence type="ECO:0000256" key="2">
    <source>
        <dbReference type="SAM" id="MobiDB-lite"/>
    </source>
</evidence>
<dbReference type="GO" id="GO:0008270">
    <property type="term" value="F:zinc ion binding"/>
    <property type="evidence" value="ECO:0007669"/>
    <property type="project" value="UniProtKB-KW"/>
</dbReference>
<dbReference type="AlphaFoldDB" id="A0A388L0P2"/>
<dbReference type="Pfam" id="PF00098">
    <property type="entry name" value="zf-CCHC"/>
    <property type="match status" value="1"/>
</dbReference>
<evidence type="ECO:0000313" key="5">
    <source>
        <dbReference type="Proteomes" id="UP000265515"/>
    </source>
</evidence>
<comment type="caution">
    <text evidence="4">The sequence shown here is derived from an EMBL/GenBank/DDBJ whole genome shotgun (WGS) entry which is preliminary data.</text>
</comment>
<dbReference type="EMBL" id="BFEA01000232">
    <property type="protein sequence ID" value="GBG75851.1"/>
    <property type="molecule type" value="Genomic_DNA"/>
</dbReference>
<feature type="compositionally biased region" description="Basic and acidic residues" evidence="2">
    <location>
        <begin position="233"/>
        <end position="242"/>
    </location>
</feature>
<feature type="compositionally biased region" description="Basic residues" evidence="2">
    <location>
        <begin position="243"/>
        <end position="258"/>
    </location>
</feature>
<organism evidence="4 5">
    <name type="scientific">Chara braunii</name>
    <name type="common">Braun's stonewort</name>
    <dbReference type="NCBI Taxonomy" id="69332"/>
    <lineage>
        <taxon>Eukaryota</taxon>
        <taxon>Viridiplantae</taxon>
        <taxon>Streptophyta</taxon>
        <taxon>Charophyceae</taxon>
        <taxon>Charales</taxon>
        <taxon>Characeae</taxon>
        <taxon>Chara</taxon>
    </lineage>
</organism>
<feature type="compositionally biased region" description="Basic and acidic residues" evidence="2">
    <location>
        <begin position="159"/>
        <end position="185"/>
    </location>
</feature>
<keyword evidence="1" id="KW-0863">Zinc-finger</keyword>
<dbReference type="OrthoDB" id="6780827at2759"/>
<protein>
    <recommendedName>
        <fullName evidence="3">CCHC-type domain-containing protein</fullName>
    </recommendedName>
</protein>
<reference evidence="4 5" key="1">
    <citation type="journal article" date="2018" name="Cell">
        <title>The Chara Genome: Secondary Complexity and Implications for Plant Terrestrialization.</title>
        <authorList>
            <person name="Nishiyama T."/>
            <person name="Sakayama H."/>
            <person name="Vries J.D."/>
            <person name="Buschmann H."/>
            <person name="Saint-Marcoux D."/>
            <person name="Ullrich K.K."/>
            <person name="Haas F.B."/>
            <person name="Vanderstraeten L."/>
            <person name="Becker D."/>
            <person name="Lang D."/>
            <person name="Vosolsobe S."/>
            <person name="Rombauts S."/>
            <person name="Wilhelmsson P.K.I."/>
            <person name="Janitza P."/>
            <person name="Kern R."/>
            <person name="Heyl A."/>
            <person name="Rumpler F."/>
            <person name="Villalobos L.I.A.C."/>
            <person name="Clay J.M."/>
            <person name="Skokan R."/>
            <person name="Toyoda A."/>
            <person name="Suzuki Y."/>
            <person name="Kagoshima H."/>
            <person name="Schijlen E."/>
            <person name="Tajeshwar N."/>
            <person name="Catarino B."/>
            <person name="Hetherington A.J."/>
            <person name="Saltykova A."/>
            <person name="Bonnot C."/>
            <person name="Breuninger H."/>
            <person name="Symeonidi A."/>
            <person name="Radhakrishnan G.V."/>
            <person name="Van Nieuwerburgh F."/>
            <person name="Deforce D."/>
            <person name="Chang C."/>
            <person name="Karol K.G."/>
            <person name="Hedrich R."/>
            <person name="Ulvskov P."/>
            <person name="Glockner G."/>
            <person name="Delwiche C.F."/>
            <person name="Petrasek J."/>
            <person name="Van de Peer Y."/>
            <person name="Friml J."/>
            <person name="Beilby M."/>
            <person name="Dolan L."/>
            <person name="Kohara Y."/>
            <person name="Sugano S."/>
            <person name="Fujiyama A."/>
            <person name="Delaux P.-M."/>
            <person name="Quint M."/>
            <person name="TheiBen G."/>
            <person name="Hagemann M."/>
            <person name="Harholt J."/>
            <person name="Dunand C."/>
            <person name="Zachgo S."/>
            <person name="Langdale J."/>
            <person name="Maumus F."/>
            <person name="Straeten D.V.D."/>
            <person name="Gould S.B."/>
            <person name="Rensing S.A."/>
        </authorList>
    </citation>
    <scope>NUCLEOTIDE SEQUENCE [LARGE SCALE GENOMIC DNA]</scope>
    <source>
        <strain evidence="4 5">S276</strain>
    </source>
</reference>
<dbReference type="SMART" id="SM00343">
    <property type="entry name" value="ZnF_C2HC"/>
    <property type="match status" value="1"/>
</dbReference>
<evidence type="ECO:0000256" key="1">
    <source>
        <dbReference type="PROSITE-ProRule" id="PRU00047"/>
    </source>
</evidence>
<keyword evidence="1" id="KW-0479">Metal-binding</keyword>
<feature type="compositionally biased region" description="Basic and acidic residues" evidence="2">
    <location>
        <begin position="259"/>
        <end position="276"/>
    </location>
</feature>
<dbReference type="InterPro" id="IPR036875">
    <property type="entry name" value="Znf_CCHC_sf"/>
</dbReference>
<proteinExistence type="predicted"/>
<feature type="region of interest" description="Disordered" evidence="2">
    <location>
        <begin position="159"/>
        <end position="282"/>
    </location>
</feature>
<dbReference type="SUPFAM" id="SSF57756">
    <property type="entry name" value="Retrovirus zinc finger-like domains"/>
    <property type="match status" value="1"/>
</dbReference>
<feature type="region of interest" description="Disordered" evidence="2">
    <location>
        <begin position="90"/>
        <end position="121"/>
    </location>
</feature>
<dbReference type="PROSITE" id="PS50158">
    <property type="entry name" value="ZF_CCHC"/>
    <property type="match status" value="1"/>
</dbReference>
<accession>A0A388L0P2</accession>
<dbReference type="Proteomes" id="UP000265515">
    <property type="component" value="Unassembled WGS sequence"/>
</dbReference>
<feature type="domain" description="CCHC-type" evidence="3">
    <location>
        <begin position="57"/>
        <end position="70"/>
    </location>
</feature>
<dbReference type="STRING" id="69332.A0A388L0P2"/>
<gene>
    <name evidence="4" type="ORF">CBR_g21095</name>
</gene>
<keyword evidence="5" id="KW-1185">Reference proteome</keyword>
<dbReference type="Gramene" id="GBG75851">
    <property type="protein sequence ID" value="GBG75851"/>
    <property type="gene ID" value="CBR_g21095"/>
</dbReference>
<name>A0A388L0P2_CHABU</name>
<dbReference type="GO" id="GO:0003676">
    <property type="term" value="F:nucleic acid binding"/>
    <property type="evidence" value="ECO:0007669"/>
    <property type="project" value="InterPro"/>
</dbReference>
<feature type="compositionally biased region" description="Acidic residues" evidence="2">
    <location>
        <begin position="213"/>
        <end position="232"/>
    </location>
</feature>
<evidence type="ECO:0000313" key="4">
    <source>
        <dbReference type="EMBL" id="GBG75851.1"/>
    </source>
</evidence>
<dbReference type="InterPro" id="IPR001878">
    <property type="entry name" value="Znf_CCHC"/>
</dbReference>
<sequence length="282" mass="31821">MGGYGNAGSYDNGYGANTGGIGYNGNTGGGTGGNAGGYAGGASGGNGRMGGRQPPTCYTCGKPGHYSRDCWMKRGRQDDNELEEIRQQHRMMMQERPEEEERRRAEEQRRLQEENERRCEQDMVRRTEEIRLQLEAGLEEKWRQQTRQAVEAAAAVKAKAEEARAGAEEAHAKAEEARAKFEKARVGKAKMCARRTRDTPSSSSRKRTRQYESEDVTSEDSETEDDTTDSEEELRRTIERLKKEKRARKSGKGGRLKKRENLAKEKTPFKTPDKNVRKGRHK</sequence>
<evidence type="ECO:0000259" key="3">
    <source>
        <dbReference type="PROSITE" id="PS50158"/>
    </source>
</evidence>
<feature type="region of interest" description="Disordered" evidence="2">
    <location>
        <begin position="29"/>
        <end position="50"/>
    </location>
</feature>
<keyword evidence="1" id="KW-0862">Zinc</keyword>